<reference evidence="1" key="1">
    <citation type="journal article" date="2020" name="Fungal Divers.">
        <title>Resolving the Mortierellaceae phylogeny through synthesis of multi-gene phylogenetics and phylogenomics.</title>
        <authorList>
            <person name="Vandepol N."/>
            <person name="Liber J."/>
            <person name="Desiro A."/>
            <person name="Na H."/>
            <person name="Kennedy M."/>
            <person name="Barry K."/>
            <person name="Grigoriev I.V."/>
            <person name="Miller A.N."/>
            <person name="O'Donnell K."/>
            <person name="Stajich J.E."/>
            <person name="Bonito G."/>
        </authorList>
    </citation>
    <scope>NUCLEOTIDE SEQUENCE</scope>
    <source>
        <strain evidence="1">NVP1</strain>
    </source>
</reference>
<evidence type="ECO:0000313" key="1">
    <source>
        <dbReference type="EMBL" id="KAF9325785.1"/>
    </source>
</evidence>
<accession>A0A9P5VIJ7</accession>
<dbReference type="InterPro" id="IPR036396">
    <property type="entry name" value="Cyt_P450_sf"/>
</dbReference>
<protein>
    <submittedName>
        <fullName evidence="1">Uncharacterized protein</fullName>
    </submittedName>
</protein>
<evidence type="ECO:0000313" key="2">
    <source>
        <dbReference type="Proteomes" id="UP000696485"/>
    </source>
</evidence>
<dbReference type="EMBL" id="JAAAUY010000872">
    <property type="protein sequence ID" value="KAF9325785.1"/>
    <property type="molecule type" value="Genomic_DNA"/>
</dbReference>
<organism evidence="1 2">
    <name type="scientific">Podila minutissima</name>
    <dbReference type="NCBI Taxonomy" id="64525"/>
    <lineage>
        <taxon>Eukaryota</taxon>
        <taxon>Fungi</taxon>
        <taxon>Fungi incertae sedis</taxon>
        <taxon>Mucoromycota</taxon>
        <taxon>Mortierellomycotina</taxon>
        <taxon>Mortierellomycetes</taxon>
        <taxon>Mortierellales</taxon>
        <taxon>Mortierellaceae</taxon>
        <taxon>Podila</taxon>
    </lineage>
</organism>
<dbReference type="Proteomes" id="UP000696485">
    <property type="component" value="Unassembled WGS sequence"/>
</dbReference>
<dbReference type="Gene3D" id="1.10.630.10">
    <property type="entry name" value="Cytochrome P450"/>
    <property type="match status" value="1"/>
</dbReference>
<proteinExistence type="predicted"/>
<gene>
    <name evidence="1" type="ORF">BG006_010748</name>
</gene>
<dbReference type="GO" id="GO:0016705">
    <property type="term" value="F:oxidoreductase activity, acting on paired donors, with incorporation or reduction of molecular oxygen"/>
    <property type="evidence" value="ECO:0007669"/>
    <property type="project" value="InterPro"/>
</dbReference>
<dbReference type="SUPFAM" id="SSF48264">
    <property type="entry name" value="Cytochrome P450"/>
    <property type="match status" value="1"/>
</dbReference>
<dbReference type="AlphaFoldDB" id="A0A9P5VIJ7"/>
<dbReference type="GO" id="GO:0004497">
    <property type="term" value="F:monooxygenase activity"/>
    <property type="evidence" value="ECO:0007669"/>
    <property type="project" value="InterPro"/>
</dbReference>
<dbReference type="GO" id="GO:0005506">
    <property type="term" value="F:iron ion binding"/>
    <property type="evidence" value="ECO:0007669"/>
    <property type="project" value="InterPro"/>
</dbReference>
<keyword evidence="2" id="KW-1185">Reference proteome</keyword>
<dbReference type="GO" id="GO:0020037">
    <property type="term" value="F:heme binding"/>
    <property type="evidence" value="ECO:0007669"/>
    <property type="project" value="InterPro"/>
</dbReference>
<name>A0A9P5VIJ7_9FUNG</name>
<sequence>MYNEFGPVWAISLPGIGTMIQGDSPEIVEHVLKTSFRAYEKGLILKGATGDLFRDDNKEKRNASSSLMGSRWRFQRKLASHIFNVKAFKEYVSEVFVNEGYKVIEHEIPFAVSFDGLNATCSDLLVDPAWRFRERFTTAGANAQHDKNLIAQLAYALMENAAY</sequence>
<comment type="caution">
    <text evidence="1">The sequence shown here is derived from an EMBL/GenBank/DDBJ whole genome shotgun (WGS) entry which is preliminary data.</text>
</comment>